<dbReference type="EMBL" id="CCAG010003625">
    <property type="status" value="NOT_ANNOTATED_CDS"/>
    <property type="molecule type" value="Genomic_DNA"/>
</dbReference>
<dbReference type="AlphaFoldDB" id="A0A1B0FJJ8"/>
<dbReference type="InterPro" id="IPR006103">
    <property type="entry name" value="Glyco_hydro_2_cat"/>
</dbReference>
<accession>A0A1B0FJJ8</accession>
<evidence type="ECO:0000259" key="2">
    <source>
        <dbReference type="Pfam" id="PF02836"/>
    </source>
</evidence>
<dbReference type="Pfam" id="PF02836">
    <property type="entry name" value="Glyco_hydro_2_C"/>
    <property type="match status" value="1"/>
</dbReference>
<dbReference type="VEuPathDB" id="VectorBase:GMOY003982"/>
<sequence length="40" mass="4704">MEQLIHRDRNHANVVMWSIANEPRTGQLNDGSYFQYVANQ</sequence>
<keyword evidence="1" id="KW-0732">Signal</keyword>
<dbReference type="GO" id="GO:0005975">
    <property type="term" value="P:carbohydrate metabolic process"/>
    <property type="evidence" value="ECO:0007669"/>
    <property type="project" value="InterPro"/>
</dbReference>
<proteinExistence type="predicted"/>
<feature type="domain" description="Glycoside hydrolase family 2 catalytic" evidence="2">
    <location>
        <begin position="1"/>
        <end position="29"/>
    </location>
</feature>
<dbReference type="GO" id="GO:0004553">
    <property type="term" value="F:hydrolase activity, hydrolyzing O-glycosyl compounds"/>
    <property type="evidence" value="ECO:0007669"/>
    <property type="project" value="InterPro"/>
</dbReference>
<name>A0A1B0FJJ8_GLOMM</name>
<dbReference type="InterPro" id="IPR017853">
    <property type="entry name" value="GH"/>
</dbReference>
<protein>
    <recommendedName>
        <fullName evidence="2">Glycoside hydrolase family 2 catalytic domain-containing protein</fullName>
    </recommendedName>
</protein>
<dbReference type="Proteomes" id="UP000092444">
    <property type="component" value="Unassembled WGS sequence"/>
</dbReference>
<evidence type="ECO:0000313" key="3">
    <source>
        <dbReference type="EnsemblMetazoa" id="GMOY003982-PA"/>
    </source>
</evidence>
<evidence type="ECO:0000313" key="4">
    <source>
        <dbReference type="Proteomes" id="UP000092444"/>
    </source>
</evidence>
<reference evidence="3" key="1">
    <citation type="submission" date="2020-05" db="UniProtKB">
        <authorList>
            <consortium name="EnsemblMetazoa"/>
        </authorList>
    </citation>
    <scope>IDENTIFICATION</scope>
    <source>
        <strain evidence="3">Yale</strain>
    </source>
</reference>
<dbReference type="Gene3D" id="3.20.20.80">
    <property type="entry name" value="Glycosidases"/>
    <property type="match status" value="1"/>
</dbReference>
<dbReference type="SUPFAM" id="SSF51445">
    <property type="entry name" value="(Trans)glycosidases"/>
    <property type="match status" value="1"/>
</dbReference>
<dbReference type="EnsemblMetazoa" id="GMOY003982-RA">
    <property type="protein sequence ID" value="GMOY003982-PA"/>
    <property type="gene ID" value="GMOY003982"/>
</dbReference>
<evidence type="ECO:0000256" key="1">
    <source>
        <dbReference type="ARBA" id="ARBA00022729"/>
    </source>
</evidence>
<organism evidence="3 4">
    <name type="scientific">Glossina morsitans morsitans</name>
    <name type="common">Savannah tsetse fly</name>
    <dbReference type="NCBI Taxonomy" id="37546"/>
    <lineage>
        <taxon>Eukaryota</taxon>
        <taxon>Metazoa</taxon>
        <taxon>Ecdysozoa</taxon>
        <taxon>Arthropoda</taxon>
        <taxon>Hexapoda</taxon>
        <taxon>Insecta</taxon>
        <taxon>Pterygota</taxon>
        <taxon>Neoptera</taxon>
        <taxon>Endopterygota</taxon>
        <taxon>Diptera</taxon>
        <taxon>Brachycera</taxon>
        <taxon>Muscomorpha</taxon>
        <taxon>Hippoboscoidea</taxon>
        <taxon>Glossinidae</taxon>
        <taxon>Glossina</taxon>
    </lineage>
</organism>
<dbReference type="STRING" id="37546.A0A1B0FJJ8"/>
<keyword evidence="4" id="KW-1185">Reference proteome</keyword>